<dbReference type="AlphaFoldDB" id="A0A1G6ZH69"/>
<keyword evidence="1" id="KW-0805">Transcription regulation</keyword>
<dbReference type="OrthoDB" id="9788098at2"/>
<dbReference type="InterPro" id="IPR008920">
    <property type="entry name" value="TF_FadR/GntR_C"/>
</dbReference>
<dbReference type="PANTHER" id="PTHR43537">
    <property type="entry name" value="TRANSCRIPTIONAL REGULATOR, GNTR FAMILY"/>
    <property type="match status" value="1"/>
</dbReference>
<sequence>MAKVQAVKRKSLAIQVADALRELILSGDYAQGEQLRQDDVAKKLGVSRIPVREAFQQLEAEGLVVNVPYKGAIVSRLSMEEINEYFDIRMSLEGDLLGRAIDHMTPDVIARSRKIIERMNGASPTKWGEINWQLHAEIYAIAGRPITLELVKKIHDNLDRYVRIQLSLSEENRDRANEEHVRLVDLCETGRKNEAIGLLHDHINGARRDLMKHLQENE</sequence>
<dbReference type="Pfam" id="PF00392">
    <property type="entry name" value="GntR"/>
    <property type="match status" value="1"/>
</dbReference>
<dbReference type="InterPro" id="IPR036390">
    <property type="entry name" value="WH_DNA-bd_sf"/>
</dbReference>
<dbReference type="SUPFAM" id="SSF46785">
    <property type="entry name" value="Winged helix' DNA-binding domain"/>
    <property type="match status" value="1"/>
</dbReference>
<dbReference type="Proteomes" id="UP000183685">
    <property type="component" value="Unassembled WGS sequence"/>
</dbReference>
<dbReference type="Gene3D" id="1.20.120.530">
    <property type="entry name" value="GntR ligand-binding domain-like"/>
    <property type="match status" value="1"/>
</dbReference>
<evidence type="ECO:0000256" key="2">
    <source>
        <dbReference type="ARBA" id="ARBA00023125"/>
    </source>
</evidence>
<evidence type="ECO:0000313" key="5">
    <source>
        <dbReference type="EMBL" id="SDE01969.1"/>
    </source>
</evidence>
<evidence type="ECO:0000259" key="4">
    <source>
        <dbReference type="PROSITE" id="PS50949"/>
    </source>
</evidence>
<gene>
    <name evidence="5" type="ORF">SAMN04488071_1815</name>
</gene>
<dbReference type="EMBL" id="FNAK01000004">
    <property type="protein sequence ID" value="SDE01969.1"/>
    <property type="molecule type" value="Genomic_DNA"/>
</dbReference>
<organism evidence="5 6">
    <name type="scientific">Kordiimonas lacus</name>
    <dbReference type="NCBI Taxonomy" id="637679"/>
    <lineage>
        <taxon>Bacteria</taxon>
        <taxon>Pseudomonadati</taxon>
        <taxon>Pseudomonadota</taxon>
        <taxon>Alphaproteobacteria</taxon>
        <taxon>Kordiimonadales</taxon>
        <taxon>Kordiimonadaceae</taxon>
        <taxon>Kordiimonas</taxon>
    </lineage>
</organism>
<dbReference type="PANTHER" id="PTHR43537:SF41">
    <property type="entry name" value="TRANSCRIPTIONAL REGULATORY PROTEIN"/>
    <property type="match status" value="1"/>
</dbReference>
<dbReference type="STRING" id="637679.GCA_001550055_02040"/>
<dbReference type="Pfam" id="PF07729">
    <property type="entry name" value="FCD"/>
    <property type="match status" value="1"/>
</dbReference>
<dbReference type="GO" id="GO:0003700">
    <property type="term" value="F:DNA-binding transcription factor activity"/>
    <property type="evidence" value="ECO:0007669"/>
    <property type="project" value="InterPro"/>
</dbReference>
<evidence type="ECO:0000256" key="3">
    <source>
        <dbReference type="ARBA" id="ARBA00023163"/>
    </source>
</evidence>
<keyword evidence="6" id="KW-1185">Reference proteome</keyword>
<dbReference type="InterPro" id="IPR036388">
    <property type="entry name" value="WH-like_DNA-bd_sf"/>
</dbReference>
<dbReference type="PROSITE" id="PS50949">
    <property type="entry name" value="HTH_GNTR"/>
    <property type="match status" value="1"/>
</dbReference>
<keyword evidence="2 5" id="KW-0238">DNA-binding</keyword>
<accession>A0A1G6ZH69</accession>
<dbReference type="SUPFAM" id="SSF48008">
    <property type="entry name" value="GntR ligand-binding domain-like"/>
    <property type="match status" value="1"/>
</dbReference>
<evidence type="ECO:0000313" key="6">
    <source>
        <dbReference type="Proteomes" id="UP000183685"/>
    </source>
</evidence>
<dbReference type="InterPro" id="IPR011711">
    <property type="entry name" value="GntR_C"/>
</dbReference>
<reference evidence="5 6" key="1">
    <citation type="submission" date="2016-10" db="EMBL/GenBank/DDBJ databases">
        <authorList>
            <person name="de Groot N.N."/>
        </authorList>
    </citation>
    <scope>NUCLEOTIDE SEQUENCE [LARGE SCALE GENOMIC DNA]</scope>
    <source>
        <strain evidence="5 6">CGMCC 1.9109</strain>
    </source>
</reference>
<dbReference type="CDD" id="cd07377">
    <property type="entry name" value="WHTH_GntR"/>
    <property type="match status" value="1"/>
</dbReference>
<dbReference type="GO" id="GO:0003677">
    <property type="term" value="F:DNA binding"/>
    <property type="evidence" value="ECO:0007669"/>
    <property type="project" value="UniProtKB-KW"/>
</dbReference>
<dbReference type="RefSeq" id="WP_068304542.1">
    <property type="nucleotide sequence ID" value="NZ_FNAK01000004.1"/>
</dbReference>
<protein>
    <submittedName>
        <fullName evidence="5">DNA-binding transcriptional regulator, GntR family</fullName>
    </submittedName>
</protein>
<proteinExistence type="predicted"/>
<dbReference type="SMART" id="SM00895">
    <property type="entry name" value="FCD"/>
    <property type="match status" value="1"/>
</dbReference>
<dbReference type="InterPro" id="IPR000524">
    <property type="entry name" value="Tscrpt_reg_HTH_GntR"/>
</dbReference>
<evidence type="ECO:0000256" key="1">
    <source>
        <dbReference type="ARBA" id="ARBA00023015"/>
    </source>
</evidence>
<feature type="domain" description="HTH gntR-type" evidence="4">
    <location>
        <begin position="10"/>
        <end position="77"/>
    </location>
</feature>
<keyword evidence="3" id="KW-0804">Transcription</keyword>
<name>A0A1G6ZH69_9PROT</name>
<dbReference type="Gene3D" id="1.10.10.10">
    <property type="entry name" value="Winged helix-like DNA-binding domain superfamily/Winged helix DNA-binding domain"/>
    <property type="match status" value="1"/>
</dbReference>
<dbReference type="SMART" id="SM00345">
    <property type="entry name" value="HTH_GNTR"/>
    <property type="match status" value="1"/>
</dbReference>
<dbReference type="PRINTS" id="PR00035">
    <property type="entry name" value="HTHGNTR"/>
</dbReference>